<comment type="subcellular location">
    <subcellularLocation>
        <location evidence="1">Membrane</location>
        <topology evidence="1">Multi-pass membrane protein</topology>
    </subcellularLocation>
</comment>
<evidence type="ECO:0000256" key="2">
    <source>
        <dbReference type="ARBA" id="ARBA00022692"/>
    </source>
</evidence>
<sequence length="127" mass="14337">MNNHTIIIIARILITPLFLYSGSGKIINFTDNVLKTPFGDMLIGKLMIIFAIAIELGGSMAFIIGYRVKEISLLWILYIFLTSIMFHQFWAVSGPQQAGQVIQFTKNMSICAGLLCFYLLAREQRKS</sequence>
<proteinExistence type="predicted"/>
<dbReference type="GeneID" id="23846341"/>
<accession>A0A1G4YXT8</accession>
<dbReference type="AlphaFoldDB" id="A0A1G4YXT8"/>
<dbReference type="RefSeq" id="WP_017459245.1">
    <property type="nucleotide sequence ID" value="NZ_FMUI01000012.1"/>
</dbReference>
<protein>
    <submittedName>
        <fullName evidence="6">Putative oxidoreductase</fullName>
    </submittedName>
</protein>
<feature type="transmembrane region" description="Helical" evidence="5">
    <location>
        <begin position="104"/>
        <end position="121"/>
    </location>
</feature>
<dbReference type="Proteomes" id="UP000183569">
    <property type="component" value="Unassembled WGS sequence"/>
</dbReference>
<evidence type="ECO:0000256" key="5">
    <source>
        <dbReference type="SAM" id="Phobius"/>
    </source>
</evidence>
<dbReference type="EMBL" id="FMUI01000012">
    <property type="protein sequence ID" value="SCX58213.1"/>
    <property type="molecule type" value="Genomic_DNA"/>
</dbReference>
<gene>
    <name evidence="6" type="ORF">SAMN02927897_03644</name>
</gene>
<feature type="transmembrane region" description="Helical" evidence="5">
    <location>
        <begin position="5"/>
        <end position="22"/>
    </location>
</feature>
<evidence type="ECO:0000256" key="3">
    <source>
        <dbReference type="ARBA" id="ARBA00022989"/>
    </source>
</evidence>
<feature type="transmembrane region" description="Helical" evidence="5">
    <location>
        <begin position="42"/>
        <end position="66"/>
    </location>
</feature>
<name>A0A1G4YXT8_9ENTR</name>
<evidence type="ECO:0000313" key="7">
    <source>
        <dbReference type="Proteomes" id="UP000183569"/>
    </source>
</evidence>
<keyword evidence="2 5" id="KW-0812">Transmembrane</keyword>
<keyword evidence="3 5" id="KW-1133">Transmembrane helix</keyword>
<evidence type="ECO:0000313" key="6">
    <source>
        <dbReference type="EMBL" id="SCX58213.1"/>
    </source>
</evidence>
<reference evidence="6 7" key="1">
    <citation type="submission" date="2016-10" db="EMBL/GenBank/DDBJ databases">
        <authorList>
            <person name="Varghese N."/>
            <person name="Submissions S."/>
        </authorList>
    </citation>
    <scope>NUCLEOTIDE SEQUENCE [LARGE SCALE GENOMIC DNA]</scope>
    <source>
        <strain evidence="6 7">CGMCC 1.12102</strain>
    </source>
</reference>
<comment type="caution">
    <text evidence="6">The sequence shown here is derived from an EMBL/GenBank/DDBJ whole genome shotgun (WGS) entry which is preliminary data.</text>
</comment>
<evidence type="ECO:0000256" key="1">
    <source>
        <dbReference type="ARBA" id="ARBA00004141"/>
    </source>
</evidence>
<evidence type="ECO:0000256" key="4">
    <source>
        <dbReference type="ARBA" id="ARBA00023136"/>
    </source>
</evidence>
<dbReference type="InterPro" id="IPR032808">
    <property type="entry name" value="DoxX"/>
</dbReference>
<dbReference type="Pfam" id="PF07681">
    <property type="entry name" value="DoxX"/>
    <property type="match status" value="1"/>
</dbReference>
<dbReference type="GO" id="GO:0016020">
    <property type="term" value="C:membrane"/>
    <property type="evidence" value="ECO:0007669"/>
    <property type="project" value="UniProtKB-SubCell"/>
</dbReference>
<keyword evidence="4 5" id="KW-0472">Membrane</keyword>
<feature type="transmembrane region" description="Helical" evidence="5">
    <location>
        <begin position="73"/>
        <end position="92"/>
    </location>
</feature>
<organism evidence="6 7">
    <name type="scientific">Kosakonia sacchari</name>
    <dbReference type="NCBI Taxonomy" id="1158459"/>
    <lineage>
        <taxon>Bacteria</taxon>
        <taxon>Pseudomonadati</taxon>
        <taxon>Pseudomonadota</taxon>
        <taxon>Gammaproteobacteria</taxon>
        <taxon>Enterobacterales</taxon>
        <taxon>Enterobacteriaceae</taxon>
        <taxon>Kosakonia</taxon>
    </lineage>
</organism>